<dbReference type="AlphaFoldDB" id="A0A6A6WQ65"/>
<dbReference type="EMBL" id="MU002510">
    <property type="protein sequence ID" value="KAF2786240.1"/>
    <property type="molecule type" value="Genomic_DNA"/>
</dbReference>
<evidence type="ECO:0000313" key="1">
    <source>
        <dbReference type="EMBL" id="KAF2786240.1"/>
    </source>
</evidence>
<name>A0A6A6WQ65_9PLEO</name>
<proteinExistence type="predicted"/>
<organism evidence="1 2">
    <name type="scientific">Melanomma pulvis-pyrius CBS 109.77</name>
    <dbReference type="NCBI Taxonomy" id="1314802"/>
    <lineage>
        <taxon>Eukaryota</taxon>
        <taxon>Fungi</taxon>
        <taxon>Dikarya</taxon>
        <taxon>Ascomycota</taxon>
        <taxon>Pezizomycotina</taxon>
        <taxon>Dothideomycetes</taxon>
        <taxon>Pleosporomycetidae</taxon>
        <taxon>Pleosporales</taxon>
        <taxon>Melanommataceae</taxon>
        <taxon>Melanomma</taxon>
    </lineage>
</organism>
<reference evidence="1" key="1">
    <citation type="journal article" date="2020" name="Stud. Mycol.">
        <title>101 Dothideomycetes genomes: a test case for predicting lifestyles and emergence of pathogens.</title>
        <authorList>
            <person name="Haridas S."/>
            <person name="Albert R."/>
            <person name="Binder M."/>
            <person name="Bloem J."/>
            <person name="Labutti K."/>
            <person name="Salamov A."/>
            <person name="Andreopoulos B."/>
            <person name="Baker S."/>
            <person name="Barry K."/>
            <person name="Bills G."/>
            <person name="Bluhm B."/>
            <person name="Cannon C."/>
            <person name="Castanera R."/>
            <person name="Culley D."/>
            <person name="Daum C."/>
            <person name="Ezra D."/>
            <person name="Gonzalez J."/>
            <person name="Henrissat B."/>
            <person name="Kuo A."/>
            <person name="Liang C."/>
            <person name="Lipzen A."/>
            <person name="Lutzoni F."/>
            <person name="Magnuson J."/>
            <person name="Mondo S."/>
            <person name="Nolan M."/>
            <person name="Ohm R."/>
            <person name="Pangilinan J."/>
            <person name="Park H.-J."/>
            <person name="Ramirez L."/>
            <person name="Alfaro M."/>
            <person name="Sun H."/>
            <person name="Tritt A."/>
            <person name="Yoshinaga Y."/>
            <person name="Zwiers L.-H."/>
            <person name="Turgeon B."/>
            <person name="Goodwin S."/>
            <person name="Spatafora J."/>
            <person name="Crous P."/>
            <person name="Grigoriev I."/>
        </authorList>
    </citation>
    <scope>NUCLEOTIDE SEQUENCE</scope>
    <source>
        <strain evidence="1">CBS 109.77</strain>
    </source>
</reference>
<evidence type="ECO:0000313" key="2">
    <source>
        <dbReference type="Proteomes" id="UP000799757"/>
    </source>
</evidence>
<protein>
    <submittedName>
        <fullName evidence="1">Uncharacterized protein</fullName>
    </submittedName>
</protein>
<sequence length="191" mass="21805">MISVPLLDTRRCIAVQRTACVLRLGALSTRMSPPSLRRSSASTDFSHRSFEGQIACGQSLIRRGDIHVCSRLAEKPSSDGSEMEGKRARNQPRVLYEAHQMSADQASWLSSRCPQNLICKALLLEGNLRTIQSAIRWASKSHFATTNRRIRDTYIGPYLAPCVVRSFTPRLCRMQSFRTERKRRSPVRRWR</sequence>
<accession>A0A6A6WQ65</accession>
<keyword evidence="2" id="KW-1185">Reference proteome</keyword>
<gene>
    <name evidence="1" type="ORF">K505DRAFT_149653</name>
</gene>
<dbReference type="Proteomes" id="UP000799757">
    <property type="component" value="Unassembled WGS sequence"/>
</dbReference>